<organism evidence="2 3">
    <name type="scientific">Arcticibacterium luteifluviistationis</name>
    <dbReference type="NCBI Taxonomy" id="1784714"/>
    <lineage>
        <taxon>Bacteria</taxon>
        <taxon>Pseudomonadati</taxon>
        <taxon>Bacteroidota</taxon>
        <taxon>Cytophagia</taxon>
        <taxon>Cytophagales</taxon>
        <taxon>Leadbetterellaceae</taxon>
        <taxon>Arcticibacterium</taxon>
    </lineage>
</organism>
<evidence type="ECO:0000313" key="3">
    <source>
        <dbReference type="Proteomes" id="UP000249873"/>
    </source>
</evidence>
<feature type="domain" description="YrdC-like" evidence="1">
    <location>
        <begin position="15"/>
        <end position="203"/>
    </location>
</feature>
<dbReference type="KEGG" id="als:DJ013_01785"/>
<dbReference type="InterPro" id="IPR017945">
    <property type="entry name" value="DHBP_synth_RibB-like_a/b_dom"/>
</dbReference>
<accession>A0A2Z4G7A4</accession>
<evidence type="ECO:0000313" key="2">
    <source>
        <dbReference type="EMBL" id="AWV96973.1"/>
    </source>
</evidence>
<dbReference type="EMBL" id="CP029480">
    <property type="protein sequence ID" value="AWV96973.1"/>
    <property type="molecule type" value="Genomic_DNA"/>
</dbReference>
<dbReference type="SUPFAM" id="SSF55821">
    <property type="entry name" value="YrdC/RibB"/>
    <property type="match status" value="1"/>
</dbReference>
<dbReference type="NCBIfam" id="TIGR00057">
    <property type="entry name" value="L-threonylcarbamoyladenylate synthase"/>
    <property type="match status" value="1"/>
</dbReference>
<dbReference type="InterPro" id="IPR006070">
    <property type="entry name" value="Sua5-like_dom"/>
</dbReference>
<gene>
    <name evidence="2" type="ORF">DJ013_01785</name>
</gene>
<dbReference type="Proteomes" id="UP000249873">
    <property type="component" value="Chromosome"/>
</dbReference>
<protein>
    <submittedName>
        <fullName evidence="2">Threonylcarbamoyl-AMP synthase</fullName>
    </submittedName>
</protein>
<reference evidence="2 3" key="1">
    <citation type="submission" date="2018-05" db="EMBL/GenBank/DDBJ databases">
        <title>Complete genome sequence of Arcticibacterium luteifluviistationis SM1504T, a cytophagaceae bacterium isolated from Arctic surface seawater.</title>
        <authorList>
            <person name="Li Y."/>
            <person name="Qin Q.-L."/>
        </authorList>
    </citation>
    <scope>NUCLEOTIDE SEQUENCE [LARGE SCALE GENOMIC DNA]</scope>
    <source>
        <strain evidence="2 3">SM1504</strain>
    </source>
</reference>
<dbReference type="GO" id="GO:0003725">
    <property type="term" value="F:double-stranded RNA binding"/>
    <property type="evidence" value="ECO:0007669"/>
    <property type="project" value="InterPro"/>
</dbReference>
<dbReference type="InterPro" id="IPR052532">
    <property type="entry name" value="SUA5_domain"/>
</dbReference>
<dbReference type="AlphaFoldDB" id="A0A2Z4G7A4"/>
<proteinExistence type="predicted"/>
<dbReference type="RefSeq" id="WP_111370075.1">
    <property type="nucleotide sequence ID" value="NZ_CP029480.1"/>
</dbReference>
<dbReference type="OrthoDB" id="9814580at2"/>
<dbReference type="PROSITE" id="PS51163">
    <property type="entry name" value="YRDC"/>
    <property type="match status" value="1"/>
</dbReference>
<sequence>MAAEILKIYEQDPDPKKIDQIVRCLKDGGIIIYPTDTVYAMGCDIYQNRAIEKLSALKGLKVKKNNFSIVCSDLSNIADYARVSNKAFKVMKKAFPGPFTFILPATGKLPKLFQSNRKNIGIRVPDHAVPKAIVEALGNPIITTSVKDDVDNLLEYPNEIDIIIAQNENDADLIIDGGWSGIVPSTVIDASDDDFEIIRQGLGIFEDL</sequence>
<evidence type="ECO:0000259" key="1">
    <source>
        <dbReference type="PROSITE" id="PS51163"/>
    </source>
</evidence>
<keyword evidence="3" id="KW-1185">Reference proteome</keyword>
<dbReference type="PANTHER" id="PTHR42828:SF3">
    <property type="entry name" value="THREONYLCARBAMOYL-AMP SYNTHASE"/>
    <property type="match status" value="1"/>
</dbReference>
<dbReference type="PANTHER" id="PTHR42828">
    <property type="entry name" value="DHBP SYNTHASE RIBB-LIKE ALPHA/BETA DOMAIN-CONTAINING PROTEIN"/>
    <property type="match status" value="1"/>
</dbReference>
<dbReference type="Pfam" id="PF01300">
    <property type="entry name" value="Sua5_yciO_yrdC"/>
    <property type="match status" value="1"/>
</dbReference>
<dbReference type="Gene3D" id="3.90.870.10">
    <property type="entry name" value="DHBP synthase"/>
    <property type="match status" value="1"/>
</dbReference>
<name>A0A2Z4G7A4_9BACT</name>